<feature type="coiled-coil region" evidence="4">
    <location>
        <begin position="296"/>
        <end position="372"/>
    </location>
</feature>
<feature type="repeat" description="RCC1" evidence="3">
    <location>
        <begin position="106"/>
        <end position="158"/>
    </location>
</feature>
<feature type="region of interest" description="Disordered" evidence="5">
    <location>
        <begin position="512"/>
        <end position="669"/>
    </location>
</feature>
<feature type="repeat" description="RCC1" evidence="3">
    <location>
        <begin position="158"/>
        <end position="211"/>
    </location>
</feature>
<feature type="domain" description="RCC1-like" evidence="6">
    <location>
        <begin position="4"/>
        <end position="475"/>
    </location>
</feature>
<feature type="repeat" description="RCC1" evidence="3">
    <location>
        <begin position="2"/>
        <end position="55"/>
    </location>
</feature>
<dbReference type="PANTHER" id="PTHR45982:SF1">
    <property type="entry name" value="REGULATOR OF CHROMOSOME CONDENSATION"/>
    <property type="match status" value="1"/>
</dbReference>
<dbReference type="SUPFAM" id="SSF50985">
    <property type="entry name" value="RCC1/BLIP-II"/>
    <property type="match status" value="1"/>
</dbReference>
<dbReference type="EMBL" id="CAMPGE010030266">
    <property type="protein sequence ID" value="CAI2387779.1"/>
    <property type="molecule type" value="Genomic_DNA"/>
</dbReference>
<dbReference type="GO" id="GO:0005085">
    <property type="term" value="F:guanyl-nucleotide exchange factor activity"/>
    <property type="evidence" value="ECO:0007669"/>
    <property type="project" value="TreeGrafter"/>
</dbReference>
<dbReference type="PROSITE" id="PS50012">
    <property type="entry name" value="RCC1_3"/>
    <property type="match status" value="6"/>
</dbReference>
<dbReference type="InterPro" id="IPR009091">
    <property type="entry name" value="RCC1/BLIP-II"/>
</dbReference>
<keyword evidence="4" id="KW-0175">Coiled coil</keyword>
<dbReference type="Pfam" id="PF25390">
    <property type="entry name" value="WD40_RLD"/>
    <property type="match status" value="1"/>
</dbReference>
<dbReference type="PANTHER" id="PTHR45982">
    <property type="entry name" value="REGULATOR OF CHROMOSOME CONDENSATION"/>
    <property type="match status" value="1"/>
</dbReference>
<dbReference type="Proteomes" id="UP001295684">
    <property type="component" value="Unassembled WGS sequence"/>
</dbReference>
<dbReference type="InterPro" id="IPR058923">
    <property type="entry name" value="RCC1-like_dom"/>
</dbReference>
<dbReference type="Gene3D" id="2.130.10.30">
    <property type="entry name" value="Regulator of chromosome condensation 1/beta-lactamase-inhibitor protein II"/>
    <property type="match status" value="1"/>
</dbReference>
<feature type="compositionally biased region" description="Basic and acidic residues" evidence="5">
    <location>
        <begin position="512"/>
        <end position="586"/>
    </location>
</feature>
<dbReference type="InterPro" id="IPR051553">
    <property type="entry name" value="Ran_GTPase-activating"/>
</dbReference>
<feature type="compositionally biased region" description="Basic and acidic residues" evidence="5">
    <location>
        <begin position="606"/>
        <end position="634"/>
    </location>
</feature>
<protein>
    <recommendedName>
        <fullName evidence="6">RCC1-like domain-containing protein</fullName>
    </recommendedName>
</protein>
<feature type="compositionally biased region" description="Basic and acidic residues" evidence="5">
    <location>
        <begin position="653"/>
        <end position="669"/>
    </location>
</feature>
<evidence type="ECO:0000256" key="5">
    <source>
        <dbReference type="SAM" id="MobiDB-lite"/>
    </source>
</evidence>
<evidence type="ECO:0000259" key="6">
    <source>
        <dbReference type="Pfam" id="PF25390"/>
    </source>
</evidence>
<sequence length="669" mass="75073">MSSVLTYGSGECEQLGLENAPLEIKKPRAIPFFQAPMKIKEIACGGMHTILLTAQGCVYTWGCNDEGALGRVGDTTVPKIIEDIEEPITGVTCGDSHSIAYSIDKNLVYSWGLYRNTVSGPIGKIAKTPMKIAERNLKGLQLTKVMSGSHHTLMLASGRVFAWGDPESGKIGRNIKTRRRNESGLVMEPVGLKRVKDIFCSRNSSFAISEDTKGNTNLYSWGLNNWGQLGLGHNKETSKPEIIREFKNKKVLKVVGGDSHTVILVQEGAEALCEKTTKVYTVGLNDEGQLGIGDTYTEYRRNKNETNMKLDEEEKTLKQENEKKIQEIKDIPEKDLEAKEKQKEINKANNELKRKLRAIESKRNSLENSENAQYFTTVQLVEGITDSFDISAGANYSYAIRQRKIEEDSKEDAKGEETKRIDPRINQLFAWGMGENYVLCNREDESSYTPLEVKLEMLRELNPISVSCGTMHCIMRSIKIEENPEDYGLEPISQTIVDRFANDIAKEIDANRKRRRSEIENDTKPVKDDTQANEKKIHTDKSPKKLKEGQKETKEPAEEGSVKINEEEKQPKDVQHKEKAVDDKSKQKSTTNGTNGTKETQLSSKNDPRSSEITEKKEAEGDVEMKVSPKETDNLLKASPKPVSVTPSGKRVKVSETPERMVEIPKPKK</sequence>
<evidence type="ECO:0000256" key="1">
    <source>
        <dbReference type="ARBA" id="ARBA00022658"/>
    </source>
</evidence>
<evidence type="ECO:0000256" key="4">
    <source>
        <dbReference type="SAM" id="Coils"/>
    </source>
</evidence>
<dbReference type="PROSITE" id="PS00626">
    <property type="entry name" value="RCC1_2"/>
    <property type="match status" value="1"/>
</dbReference>
<feature type="repeat" description="RCC1" evidence="3">
    <location>
        <begin position="216"/>
        <end position="267"/>
    </location>
</feature>
<accession>A0AAD1YB73</accession>
<comment type="caution">
    <text evidence="7">The sequence shown here is derived from an EMBL/GenBank/DDBJ whole genome shotgun (WGS) entry which is preliminary data.</text>
</comment>
<reference evidence="7" key="1">
    <citation type="submission" date="2023-07" db="EMBL/GenBank/DDBJ databases">
        <authorList>
            <consortium name="AG Swart"/>
            <person name="Singh M."/>
            <person name="Singh A."/>
            <person name="Seah K."/>
            <person name="Emmerich C."/>
        </authorList>
    </citation>
    <scope>NUCLEOTIDE SEQUENCE</scope>
    <source>
        <strain evidence="7">DP1</strain>
    </source>
</reference>
<dbReference type="PRINTS" id="PR00633">
    <property type="entry name" value="RCCNDNSATION"/>
</dbReference>
<evidence type="ECO:0000313" key="7">
    <source>
        <dbReference type="EMBL" id="CAI2387779.1"/>
    </source>
</evidence>
<keyword evidence="2" id="KW-0677">Repeat</keyword>
<evidence type="ECO:0000313" key="8">
    <source>
        <dbReference type="Proteomes" id="UP001295684"/>
    </source>
</evidence>
<keyword evidence="1" id="KW-0344">Guanine-nucleotide releasing factor</keyword>
<dbReference type="AlphaFoldDB" id="A0AAD1YB73"/>
<proteinExistence type="predicted"/>
<feature type="repeat" description="RCC1" evidence="3">
    <location>
        <begin position="56"/>
        <end position="104"/>
    </location>
</feature>
<feature type="compositionally biased region" description="Polar residues" evidence="5">
    <location>
        <begin position="588"/>
        <end position="605"/>
    </location>
</feature>
<evidence type="ECO:0000256" key="3">
    <source>
        <dbReference type="PROSITE-ProRule" id="PRU00235"/>
    </source>
</evidence>
<evidence type="ECO:0000256" key="2">
    <source>
        <dbReference type="ARBA" id="ARBA00022737"/>
    </source>
</evidence>
<organism evidence="7 8">
    <name type="scientific">Euplotes crassus</name>
    <dbReference type="NCBI Taxonomy" id="5936"/>
    <lineage>
        <taxon>Eukaryota</taxon>
        <taxon>Sar</taxon>
        <taxon>Alveolata</taxon>
        <taxon>Ciliophora</taxon>
        <taxon>Intramacronucleata</taxon>
        <taxon>Spirotrichea</taxon>
        <taxon>Hypotrichia</taxon>
        <taxon>Euplotida</taxon>
        <taxon>Euplotidae</taxon>
        <taxon>Moneuplotes</taxon>
    </lineage>
</organism>
<dbReference type="GO" id="GO:0005737">
    <property type="term" value="C:cytoplasm"/>
    <property type="evidence" value="ECO:0007669"/>
    <property type="project" value="TreeGrafter"/>
</dbReference>
<feature type="repeat" description="RCC1" evidence="3">
    <location>
        <begin position="426"/>
        <end position="479"/>
    </location>
</feature>
<keyword evidence="8" id="KW-1185">Reference proteome</keyword>
<name>A0AAD1YB73_EUPCR</name>
<gene>
    <name evidence="7" type="ORF">ECRASSUSDP1_LOCUS29413</name>
</gene>
<dbReference type="InterPro" id="IPR000408">
    <property type="entry name" value="Reg_chr_condens"/>
</dbReference>